<dbReference type="PANTHER" id="PTHR30146:SF148">
    <property type="entry name" value="HTH-TYPE TRANSCRIPTIONAL REPRESSOR PURR-RELATED"/>
    <property type="match status" value="1"/>
</dbReference>
<evidence type="ECO:0000313" key="7">
    <source>
        <dbReference type="EMBL" id="NYD21342.1"/>
    </source>
</evidence>
<organism evidence="7 8">
    <name type="scientific">Kineococcus aurantiacus</name>
    <dbReference type="NCBI Taxonomy" id="37633"/>
    <lineage>
        <taxon>Bacteria</taxon>
        <taxon>Bacillati</taxon>
        <taxon>Actinomycetota</taxon>
        <taxon>Actinomycetes</taxon>
        <taxon>Kineosporiales</taxon>
        <taxon>Kineosporiaceae</taxon>
        <taxon>Kineococcus</taxon>
    </lineage>
</organism>
<dbReference type="SUPFAM" id="SSF47413">
    <property type="entry name" value="lambda repressor-like DNA-binding domains"/>
    <property type="match status" value="1"/>
</dbReference>
<evidence type="ECO:0000256" key="4">
    <source>
        <dbReference type="ARBA" id="ARBA00023163"/>
    </source>
</evidence>
<keyword evidence="1" id="KW-0678">Repressor</keyword>
<evidence type="ECO:0000259" key="6">
    <source>
        <dbReference type="PROSITE" id="PS50932"/>
    </source>
</evidence>
<dbReference type="InterPro" id="IPR046335">
    <property type="entry name" value="LacI/GalR-like_sensor"/>
</dbReference>
<dbReference type="InterPro" id="IPR000843">
    <property type="entry name" value="HTH_LacI"/>
</dbReference>
<proteinExistence type="predicted"/>
<evidence type="ECO:0000256" key="1">
    <source>
        <dbReference type="ARBA" id="ARBA00022491"/>
    </source>
</evidence>
<dbReference type="GO" id="GO:0000976">
    <property type="term" value="F:transcription cis-regulatory region binding"/>
    <property type="evidence" value="ECO:0007669"/>
    <property type="project" value="TreeGrafter"/>
</dbReference>
<evidence type="ECO:0000256" key="5">
    <source>
        <dbReference type="SAM" id="MobiDB-lite"/>
    </source>
</evidence>
<dbReference type="AlphaFoldDB" id="A0A7Y9DJM5"/>
<keyword evidence="2" id="KW-0805">Transcription regulation</keyword>
<comment type="caution">
    <text evidence="7">The sequence shown here is derived from an EMBL/GenBank/DDBJ whole genome shotgun (WGS) entry which is preliminary data.</text>
</comment>
<feature type="compositionally biased region" description="Gly residues" evidence="5">
    <location>
        <begin position="334"/>
        <end position="347"/>
    </location>
</feature>
<dbReference type="Gene3D" id="3.40.50.2300">
    <property type="match status" value="2"/>
</dbReference>
<keyword evidence="8" id="KW-1185">Reference proteome</keyword>
<dbReference type="CDD" id="cd06267">
    <property type="entry name" value="PBP1_LacI_sugar_binding-like"/>
    <property type="match status" value="1"/>
</dbReference>
<dbReference type="Proteomes" id="UP000521922">
    <property type="component" value="Unassembled WGS sequence"/>
</dbReference>
<keyword evidence="3" id="KW-0238">DNA-binding</keyword>
<dbReference type="CDD" id="cd01392">
    <property type="entry name" value="HTH_LacI"/>
    <property type="match status" value="1"/>
</dbReference>
<keyword evidence="4" id="KW-0804">Transcription</keyword>
<dbReference type="Pfam" id="PF13377">
    <property type="entry name" value="Peripla_BP_3"/>
    <property type="match status" value="1"/>
</dbReference>
<dbReference type="SMART" id="SM00354">
    <property type="entry name" value="HTH_LACI"/>
    <property type="match status" value="1"/>
</dbReference>
<dbReference type="SUPFAM" id="SSF53822">
    <property type="entry name" value="Periplasmic binding protein-like I"/>
    <property type="match status" value="1"/>
</dbReference>
<gene>
    <name evidence="7" type="ORF">BJ968_000882</name>
</gene>
<dbReference type="GO" id="GO:0003700">
    <property type="term" value="F:DNA-binding transcription factor activity"/>
    <property type="evidence" value="ECO:0007669"/>
    <property type="project" value="TreeGrafter"/>
</dbReference>
<dbReference type="EMBL" id="JACCBB010000001">
    <property type="protein sequence ID" value="NYD21342.1"/>
    <property type="molecule type" value="Genomic_DNA"/>
</dbReference>
<sequence>MTEPASRRREPTTADVARRAGVAKATAARALGGYGSVSPEVRDRVTAAARALGYRPNELARSMGTGRSRTIGLVVGDIENSYFGLATRAISEVAHAAGYEVVLVNTAERHADEADAVRLLLDKRVDGLVVVPAASFEAAHLRAACATGRPVVLLDRRREDVPALSVGVDVVPAVRELTGALLAAGHTRVAYLTSLEPEFDHPDLELVSSPIADRLRGMRLAFADAGVPFPADLTLFGAHSPAATAALVDRALDGPDPATAVVSSDAVIALDVLTRLRERGEDLPGRVSFASFDDAPWAPLVDPAVTAVRQPIEQVGAECARLLLEQVQHPGTGRDSGPGASGDGEGAGPARVRSFPAHVVHRASIGPGPRARR</sequence>
<dbReference type="Pfam" id="PF00356">
    <property type="entry name" value="LacI"/>
    <property type="match status" value="1"/>
</dbReference>
<dbReference type="Gene3D" id="1.10.260.40">
    <property type="entry name" value="lambda repressor-like DNA-binding domains"/>
    <property type="match status" value="1"/>
</dbReference>
<feature type="domain" description="HTH lacI-type" evidence="6">
    <location>
        <begin position="11"/>
        <end position="65"/>
    </location>
</feature>
<evidence type="ECO:0000313" key="8">
    <source>
        <dbReference type="Proteomes" id="UP000521922"/>
    </source>
</evidence>
<name>A0A7Y9DJM5_9ACTN</name>
<dbReference type="PANTHER" id="PTHR30146">
    <property type="entry name" value="LACI-RELATED TRANSCRIPTIONAL REPRESSOR"/>
    <property type="match status" value="1"/>
</dbReference>
<evidence type="ECO:0000256" key="2">
    <source>
        <dbReference type="ARBA" id="ARBA00023015"/>
    </source>
</evidence>
<dbReference type="PROSITE" id="PS50932">
    <property type="entry name" value="HTH_LACI_2"/>
    <property type="match status" value="1"/>
</dbReference>
<accession>A0A7Y9DJM5</accession>
<dbReference type="RefSeq" id="WP_179749568.1">
    <property type="nucleotide sequence ID" value="NZ_BAAAGN010000006.1"/>
</dbReference>
<feature type="region of interest" description="Disordered" evidence="5">
    <location>
        <begin position="329"/>
        <end position="373"/>
    </location>
</feature>
<protein>
    <submittedName>
        <fullName evidence="7">LacI family transcriptional regulator</fullName>
    </submittedName>
</protein>
<dbReference type="InterPro" id="IPR028082">
    <property type="entry name" value="Peripla_BP_I"/>
</dbReference>
<reference evidence="7 8" key="1">
    <citation type="submission" date="2020-07" db="EMBL/GenBank/DDBJ databases">
        <title>Sequencing the genomes of 1000 actinobacteria strains.</title>
        <authorList>
            <person name="Klenk H.-P."/>
        </authorList>
    </citation>
    <scope>NUCLEOTIDE SEQUENCE [LARGE SCALE GENOMIC DNA]</scope>
    <source>
        <strain evidence="7 8">DSM 7487</strain>
    </source>
</reference>
<dbReference type="InterPro" id="IPR010982">
    <property type="entry name" value="Lambda_DNA-bd_dom_sf"/>
</dbReference>
<evidence type="ECO:0000256" key="3">
    <source>
        <dbReference type="ARBA" id="ARBA00023125"/>
    </source>
</evidence>